<organism evidence="2 3">
    <name type="scientific">Gordonia aquimaris</name>
    <dbReference type="NCBI Taxonomy" id="2984863"/>
    <lineage>
        <taxon>Bacteria</taxon>
        <taxon>Bacillati</taxon>
        <taxon>Actinomycetota</taxon>
        <taxon>Actinomycetes</taxon>
        <taxon>Mycobacteriales</taxon>
        <taxon>Gordoniaceae</taxon>
        <taxon>Gordonia</taxon>
    </lineage>
</organism>
<dbReference type="EMBL" id="JAPKFM010000023">
    <property type="protein sequence ID" value="MCX2966134.1"/>
    <property type="molecule type" value="Genomic_DNA"/>
</dbReference>
<gene>
    <name evidence="2" type="ORF">OSB52_18785</name>
</gene>
<dbReference type="SUPFAM" id="SSF109854">
    <property type="entry name" value="DinB/YfiT-like putative metalloenzymes"/>
    <property type="match status" value="1"/>
</dbReference>
<dbReference type="RefSeq" id="WP_235724357.1">
    <property type="nucleotide sequence ID" value="NZ_JAPKFM010000023.1"/>
</dbReference>
<evidence type="ECO:0000259" key="1">
    <source>
        <dbReference type="Pfam" id="PF11716"/>
    </source>
</evidence>
<reference evidence="2" key="1">
    <citation type="submission" date="2022-10" db="EMBL/GenBank/DDBJ databases">
        <title>WGS of marine actinomycetes from Thailand.</title>
        <authorList>
            <person name="Thawai C."/>
        </authorList>
    </citation>
    <scope>NUCLEOTIDE SEQUENCE</scope>
    <source>
        <strain evidence="2">SW21</strain>
    </source>
</reference>
<feature type="domain" description="Mycothiol-dependent maleylpyruvate isomerase metal-binding" evidence="1">
    <location>
        <begin position="26"/>
        <end position="176"/>
    </location>
</feature>
<dbReference type="InterPro" id="IPR017517">
    <property type="entry name" value="Maleyloyr_isom"/>
</dbReference>
<dbReference type="Gene3D" id="1.20.120.450">
    <property type="entry name" value="dinb family like domain"/>
    <property type="match status" value="1"/>
</dbReference>
<dbReference type="AlphaFoldDB" id="A0A9X3I725"/>
<keyword evidence="2" id="KW-0413">Isomerase</keyword>
<accession>A0A9X3I725</accession>
<dbReference type="InterPro" id="IPR034660">
    <property type="entry name" value="DinB/YfiT-like"/>
</dbReference>
<dbReference type="GO" id="GO:0016853">
    <property type="term" value="F:isomerase activity"/>
    <property type="evidence" value="ECO:0007669"/>
    <property type="project" value="UniProtKB-KW"/>
</dbReference>
<dbReference type="InterPro" id="IPR024344">
    <property type="entry name" value="MDMPI_metal-binding"/>
</dbReference>
<name>A0A9X3I725_9ACTN</name>
<sequence length="258" mass="28394">MNTSESVRPATEIKRIQHTEAMRLTAAENARLLDLLQLIDPDDWGRPTDCTGWTVRDVVVHLIASAQAQANPVEFLWQVRSGRPLTAEIGGDHWVDGLNEARLRARTQWRTDDLPALWEQHSAAALRARTRMPAPVRALPVLPIGTPLGVDLGWKPLGYLFGIGFTRDTWMHRVDLSRATGVALQPTADHDGRIVEDILAEWSQLHEQPFSLDLQGPAGGRFEGRSGAATISVDAIEYARILSGRADGDGVLANKLPL</sequence>
<comment type="caution">
    <text evidence="2">The sequence shown here is derived from an EMBL/GenBank/DDBJ whole genome shotgun (WGS) entry which is preliminary data.</text>
</comment>
<dbReference type="NCBIfam" id="TIGR03083">
    <property type="entry name" value="maleylpyruvate isomerase family mycothiol-dependent enzyme"/>
    <property type="match status" value="1"/>
</dbReference>
<evidence type="ECO:0000313" key="3">
    <source>
        <dbReference type="Proteomes" id="UP001143347"/>
    </source>
</evidence>
<proteinExistence type="predicted"/>
<dbReference type="Proteomes" id="UP001143347">
    <property type="component" value="Unassembled WGS sequence"/>
</dbReference>
<evidence type="ECO:0000313" key="2">
    <source>
        <dbReference type="EMBL" id="MCX2966134.1"/>
    </source>
</evidence>
<dbReference type="GO" id="GO:0046872">
    <property type="term" value="F:metal ion binding"/>
    <property type="evidence" value="ECO:0007669"/>
    <property type="project" value="InterPro"/>
</dbReference>
<dbReference type="Pfam" id="PF11716">
    <property type="entry name" value="MDMPI_N"/>
    <property type="match status" value="1"/>
</dbReference>
<keyword evidence="3" id="KW-1185">Reference proteome</keyword>
<protein>
    <submittedName>
        <fullName evidence="2">Maleylpyruvate isomerase family mycothiol-dependent enzyme</fullName>
    </submittedName>
</protein>